<protein>
    <recommendedName>
        <fullName evidence="5">F-box domain-containing protein</fullName>
    </recommendedName>
</protein>
<dbReference type="Pfam" id="PF00646">
    <property type="entry name" value="F-box"/>
    <property type="match status" value="1"/>
</dbReference>
<dbReference type="EnsemblPlants" id="HORVU.MOREX.r3.2HG0193230.1">
    <property type="protein sequence ID" value="HORVU.MOREX.r3.2HG0193230.1"/>
    <property type="gene ID" value="HORVU.MOREX.r3.2HG0193230"/>
</dbReference>
<dbReference type="InterPro" id="IPR001810">
    <property type="entry name" value="F-box_dom"/>
</dbReference>
<reference evidence="4" key="1">
    <citation type="journal article" date="2012" name="Nature">
        <title>A physical, genetic and functional sequence assembly of the barley genome.</title>
        <authorList>
            <consortium name="The International Barley Genome Sequencing Consortium"/>
            <person name="Mayer K.F."/>
            <person name="Waugh R."/>
            <person name="Brown J.W."/>
            <person name="Schulman A."/>
            <person name="Langridge P."/>
            <person name="Platzer M."/>
            <person name="Fincher G.B."/>
            <person name="Muehlbauer G.J."/>
            <person name="Sato K."/>
            <person name="Close T.J."/>
            <person name="Wise R.P."/>
            <person name="Stein N."/>
        </authorList>
    </citation>
    <scope>NUCLEOTIDE SEQUENCE [LARGE SCALE GENOMIC DNA]</scope>
    <source>
        <strain evidence="4">cv. Morex</strain>
    </source>
</reference>
<evidence type="ECO:0000259" key="1">
    <source>
        <dbReference type="Pfam" id="PF00646"/>
    </source>
</evidence>
<feature type="domain" description="F-box" evidence="1">
    <location>
        <begin position="10"/>
        <end position="49"/>
    </location>
</feature>
<proteinExistence type="predicted"/>
<evidence type="ECO:0000313" key="3">
    <source>
        <dbReference type="EnsemblPlants" id="HORVU.MOREX.r3.2HG0193230.1"/>
    </source>
</evidence>
<reference evidence="3" key="2">
    <citation type="submission" date="2020-10" db="EMBL/GenBank/DDBJ databases">
        <authorList>
            <person name="Scholz U."/>
            <person name="Mascher M."/>
            <person name="Fiebig A."/>
        </authorList>
    </citation>
    <scope>NUCLEOTIDE SEQUENCE [LARGE SCALE GENOMIC DNA]</scope>
    <source>
        <strain evidence="3">cv. Morex</strain>
    </source>
</reference>
<dbReference type="Pfam" id="PF24758">
    <property type="entry name" value="LRR_At5g56370"/>
    <property type="match status" value="1"/>
</dbReference>
<keyword evidence="4" id="KW-1185">Reference proteome</keyword>
<dbReference type="InterPro" id="IPR055411">
    <property type="entry name" value="LRR_FXL15/At3g58940/PEG3-like"/>
</dbReference>
<dbReference type="InterPro" id="IPR055312">
    <property type="entry name" value="FBL15-like"/>
</dbReference>
<evidence type="ECO:0000313" key="4">
    <source>
        <dbReference type="Proteomes" id="UP000011116"/>
    </source>
</evidence>
<evidence type="ECO:0008006" key="5">
    <source>
        <dbReference type="Google" id="ProtNLM"/>
    </source>
</evidence>
<dbReference type="InterPro" id="IPR036047">
    <property type="entry name" value="F-box-like_dom_sf"/>
</dbReference>
<dbReference type="Gramene" id="HORVU.MOREX.r2.2HG0160210.1">
    <property type="protein sequence ID" value="HORVU.MOREX.r2.2HG0160210.1"/>
    <property type="gene ID" value="HORVU.MOREX.r2.2HG0160210"/>
</dbReference>
<reference evidence="3" key="3">
    <citation type="submission" date="2022-01" db="UniProtKB">
        <authorList>
            <consortium name="EnsemblPlants"/>
        </authorList>
    </citation>
    <scope>IDENTIFICATION</scope>
    <source>
        <strain evidence="3">subsp. vulgare</strain>
    </source>
</reference>
<name>A0A8I6XGM5_HORVV</name>
<organism evidence="3 4">
    <name type="scientific">Hordeum vulgare subsp. vulgare</name>
    <name type="common">Domesticated barley</name>
    <dbReference type="NCBI Taxonomy" id="112509"/>
    <lineage>
        <taxon>Eukaryota</taxon>
        <taxon>Viridiplantae</taxon>
        <taxon>Streptophyta</taxon>
        <taxon>Embryophyta</taxon>
        <taxon>Tracheophyta</taxon>
        <taxon>Spermatophyta</taxon>
        <taxon>Magnoliopsida</taxon>
        <taxon>Liliopsida</taxon>
        <taxon>Poales</taxon>
        <taxon>Poaceae</taxon>
        <taxon>BOP clade</taxon>
        <taxon>Pooideae</taxon>
        <taxon>Triticodae</taxon>
        <taxon>Triticeae</taxon>
        <taxon>Hordeinae</taxon>
        <taxon>Hordeum</taxon>
    </lineage>
</organism>
<dbReference type="PANTHER" id="PTHR34709:SF68">
    <property type="entry name" value="OS07G0550432 PROTEIN"/>
    <property type="match status" value="1"/>
</dbReference>
<dbReference type="Gramene" id="HORVU.MOREX.r3.2HG0193230.1">
    <property type="protein sequence ID" value="HORVU.MOREX.r3.2HG0193230.1"/>
    <property type="gene ID" value="HORVU.MOREX.r3.2HG0193230"/>
</dbReference>
<feature type="domain" description="F-box/LRR-repeat protein 15/At3g58940/PEG3-like LRR" evidence="2">
    <location>
        <begin position="151"/>
        <end position="244"/>
    </location>
</feature>
<dbReference type="AlphaFoldDB" id="A0A8I6XGM5"/>
<dbReference type="SUPFAM" id="SSF81383">
    <property type="entry name" value="F-box domain"/>
    <property type="match status" value="1"/>
</dbReference>
<dbReference type="PANTHER" id="PTHR34709">
    <property type="entry name" value="OS10G0396666 PROTEIN"/>
    <property type="match status" value="1"/>
</dbReference>
<evidence type="ECO:0000259" key="2">
    <source>
        <dbReference type="Pfam" id="PF24758"/>
    </source>
</evidence>
<sequence length="459" mass="50584">MEEAGSDDRISGLPDDLLRDILLRLRSLPAAARTSILSRRWRHLWTSFPELVIDELHAPGRPPSSFLRAVEGALAAYSASNVDIAALTIAVPDVRFCRIEARRVSSWLRVASERVAGTLSVTLPRSRPATHGGQEIELPPCGRATEIALSLADPFVLRLRPAASFAALTVLTIQSAAMDGRELGAFVSSMCPRLTDLTLRVNLVACSDVSIRSASLRRLEFDAGAGYAQRLAVAAPMLEALVASFVHHAHVSAPRLAEAKVQRLHRHHFADDVPRRLRRLDATQLYLNAAAPPRVRRFDAVDELRLSALIGMEGYTSFLDDVNNFPVCESVLSISLTGGHHGFVPTMLHLLRRSNVIRKLVLESYTQMKEPCSTACPCRLPESYRANDMTLDSLEEIEINTFMGADDQVEFLELLVSRCSATRPINVVLNKSYLVPLPTEKVSEMIHSISRPNLTVGLH</sequence>
<dbReference type="Proteomes" id="UP000011116">
    <property type="component" value="Chromosome 2H"/>
</dbReference>
<accession>A0A8I6XGM5</accession>